<dbReference type="PROSITE" id="PS51318">
    <property type="entry name" value="TAT"/>
    <property type="match status" value="1"/>
</dbReference>
<accession>A0A8T4GE19</accession>
<name>A0A8T4GE19_9EURY</name>
<dbReference type="Pfam" id="PF13416">
    <property type="entry name" value="SBP_bac_8"/>
    <property type="match status" value="1"/>
</dbReference>
<dbReference type="PRINTS" id="PR00181">
    <property type="entry name" value="MALTOSEBP"/>
</dbReference>
<sequence length="416" mass="45380">MNADRRTLLKTIGGSSALAAFAGCVGVDDGEDDDDEPGADADGGVASMWIDMQEAEEADFSDDVSQFGSETDHVIEVEEPGGELDEQLDTAIPAGDGPDGWIWAHDWIGRFAVREEPRFLYDASDDVDIDLDAYTAPAQEAIQFDGGLYGLPFASETVTLFYNEDMVDEPPETFDEMISVMDDFHNPEEGEYGLSYPVTDPYFVSGFLQAYGGDIFDEANLEVGLDADEVKQGLGRLEELFDYVPADPGYESQIVAFADGLAPFAINGPWEIGNLSDEIENLGVAELPTVDGNHPRNYTGIQTIYFSAMLEDSGQDAVDALTEFAEWYTTSEDVITHNADRHSYIPVLADVVEGNDLSPEVQAFAEQVDNGVPMPTHPDMDNVWDPLEEALTRVFNGDQGGDEALDQAAEEIRDSL</sequence>
<dbReference type="InterPro" id="IPR006059">
    <property type="entry name" value="SBP"/>
</dbReference>
<dbReference type="PANTHER" id="PTHR30061">
    <property type="entry name" value="MALTOSE-BINDING PERIPLASMIC PROTEIN"/>
    <property type="match status" value="1"/>
</dbReference>
<dbReference type="EMBL" id="JAGGKQ010000011">
    <property type="protein sequence ID" value="MBP1922734.1"/>
    <property type="molecule type" value="Genomic_DNA"/>
</dbReference>
<dbReference type="PROSITE" id="PS51257">
    <property type="entry name" value="PROKAR_LIPOPROTEIN"/>
    <property type="match status" value="1"/>
</dbReference>
<dbReference type="AlphaFoldDB" id="A0A8T4GE19"/>
<evidence type="ECO:0000256" key="2">
    <source>
        <dbReference type="ARBA" id="ARBA00022448"/>
    </source>
</evidence>
<dbReference type="GO" id="GO:0042956">
    <property type="term" value="P:maltodextrin transmembrane transport"/>
    <property type="evidence" value="ECO:0007669"/>
    <property type="project" value="TreeGrafter"/>
</dbReference>
<protein>
    <submittedName>
        <fullName evidence="5">Arabinogalactan oligomer/maltooligosaccharide transport system substrate-binding protein</fullName>
    </submittedName>
</protein>
<evidence type="ECO:0000256" key="3">
    <source>
        <dbReference type="ARBA" id="ARBA00022597"/>
    </source>
</evidence>
<dbReference type="SUPFAM" id="SSF53850">
    <property type="entry name" value="Periplasmic binding protein-like II"/>
    <property type="match status" value="1"/>
</dbReference>
<dbReference type="Proteomes" id="UP000823588">
    <property type="component" value="Unassembled WGS sequence"/>
</dbReference>
<comment type="similarity">
    <text evidence="1">Belongs to the bacterial solute-binding protein 1 family.</text>
</comment>
<evidence type="ECO:0000313" key="6">
    <source>
        <dbReference type="Proteomes" id="UP000823588"/>
    </source>
</evidence>
<dbReference type="Gene3D" id="3.40.190.10">
    <property type="entry name" value="Periplasmic binding protein-like II"/>
    <property type="match status" value="2"/>
</dbReference>
<dbReference type="GO" id="GO:0015144">
    <property type="term" value="F:carbohydrate transmembrane transporter activity"/>
    <property type="evidence" value="ECO:0007669"/>
    <property type="project" value="InterPro"/>
</dbReference>
<dbReference type="InterPro" id="IPR006060">
    <property type="entry name" value="Maltose/Cyclodextrin-bd"/>
</dbReference>
<dbReference type="OrthoDB" id="42146at2157"/>
<evidence type="ECO:0000256" key="1">
    <source>
        <dbReference type="ARBA" id="ARBA00008520"/>
    </source>
</evidence>
<keyword evidence="3" id="KW-0762">Sugar transport</keyword>
<comment type="caution">
    <text evidence="5">The sequence shown here is derived from an EMBL/GenBank/DDBJ whole genome shotgun (WGS) entry which is preliminary data.</text>
</comment>
<gene>
    <name evidence="5" type="ORF">J2751_001748</name>
</gene>
<dbReference type="RefSeq" id="WP_209485162.1">
    <property type="nucleotide sequence ID" value="NZ_JAGGKQ010000011.1"/>
</dbReference>
<dbReference type="PANTHER" id="PTHR30061:SF50">
    <property type="entry name" value="MALTOSE_MALTODEXTRIN-BINDING PERIPLASMIC PROTEIN"/>
    <property type="match status" value="1"/>
</dbReference>
<dbReference type="GO" id="GO:0055052">
    <property type="term" value="C:ATP-binding cassette (ABC) transporter complex, substrate-binding subunit-containing"/>
    <property type="evidence" value="ECO:0007669"/>
    <property type="project" value="TreeGrafter"/>
</dbReference>
<dbReference type="GO" id="GO:1901982">
    <property type="term" value="F:maltose binding"/>
    <property type="evidence" value="ECO:0007669"/>
    <property type="project" value="TreeGrafter"/>
</dbReference>
<keyword evidence="4" id="KW-0732">Signal</keyword>
<evidence type="ECO:0000256" key="4">
    <source>
        <dbReference type="ARBA" id="ARBA00022729"/>
    </source>
</evidence>
<dbReference type="InterPro" id="IPR006311">
    <property type="entry name" value="TAT_signal"/>
</dbReference>
<reference evidence="5" key="1">
    <citation type="submission" date="2021-03" db="EMBL/GenBank/DDBJ databases">
        <title>Genomic Encyclopedia of Type Strains, Phase IV (KMG-IV): sequencing the most valuable type-strain genomes for metagenomic binning, comparative biology and taxonomic classification.</title>
        <authorList>
            <person name="Goeker M."/>
        </authorList>
    </citation>
    <scope>NUCLEOTIDE SEQUENCE</scope>
    <source>
        <strain evidence="5">DSM 23564</strain>
    </source>
</reference>
<organism evidence="5 6">
    <name type="scientific">Halorubrum alkaliphilum</name>
    <dbReference type="NCBI Taxonomy" id="261290"/>
    <lineage>
        <taxon>Archaea</taxon>
        <taxon>Methanobacteriati</taxon>
        <taxon>Methanobacteriota</taxon>
        <taxon>Stenosarchaea group</taxon>
        <taxon>Halobacteria</taxon>
        <taxon>Halobacteriales</taxon>
        <taxon>Haloferacaceae</taxon>
        <taxon>Halorubrum</taxon>
    </lineage>
</organism>
<keyword evidence="2" id="KW-0813">Transport</keyword>
<dbReference type="GO" id="GO:0015768">
    <property type="term" value="P:maltose transport"/>
    <property type="evidence" value="ECO:0007669"/>
    <property type="project" value="TreeGrafter"/>
</dbReference>
<evidence type="ECO:0000313" key="5">
    <source>
        <dbReference type="EMBL" id="MBP1922734.1"/>
    </source>
</evidence>
<proteinExistence type="inferred from homology"/>
<keyword evidence="6" id="KW-1185">Reference proteome</keyword>